<evidence type="ECO:0000256" key="6">
    <source>
        <dbReference type="RuleBase" id="RU003983"/>
    </source>
</evidence>
<keyword evidence="7" id="KW-0732">Signal</keyword>
<feature type="chain" id="PRO_5047278874" description="Peptidase M48 domain-containing protein" evidence="7">
    <location>
        <begin position="24"/>
        <end position="431"/>
    </location>
</feature>
<comment type="cofactor">
    <cofactor evidence="6">
        <name>Zn(2+)</name>
        <dbReference type="ChEBI" id="CHEBI:29105"/>
    </cofactor>
    <text evidence="6">Binds 1 zinc ion per subunit.</text>
</comment>
<evidence type="ECO:0000256" key="3">
    <source>
        <dbReference type="ARBA" id="ARBA00022801"/>
    </source>
</evidence>
<evidence type="ECO:0000256" key="4">
    <source>
        <dbReference type="ARBA" id="ARBA00022833"/>
    </source>
</evidence>
<evidence type="ECO:0000313" key="10">
    <source>
        <dbReference type="Proteomes" id="UP000003175"/>
    </source>
</evidence>
<dbReference type="InterPro" id="IPR001915">
    <property type="entry name" value="Peptidase_M48"/>
</dbReference>
<evidence type="ECO:0000313" key="9">
    <source>
        <dbReference type="EMBL" id="EHG24510.1"/>
    </source>
</evidence>
<evidence type="ECO:0000256" key="7">
    <source>
        <dbReference type="SAM" id="SignalP"/>
    </source>
</evidence>
<dbReference type="InterPro" id="IPR051156">
    <property type="entry name" value="Mito/Outer_Membr_Metalloprot"/>
</dbReference>
<proteinExistence type="inferred from homology"/>
<organism evidence="9 10">
    <name type="scientific">Selenomonas noxia F0398</name>
    <dbReference type="NCBI Taxonomy" id="702437"/>
    <lineage>
        <taxon>Bacteria</taxon>
        <taxon>Bacillati</taxon>
        <taxon>Bacillota</taxon>
        <taxon>Negativicutes</taxon>
        <taxon>Selenomonadales</taxon>
        <taxon>Selenomonadaceae</taxon>
        <taxon>Selenomonas</taxon>
    </lineage>
</organism>
<keyword evidence="10" id="KW-1185">Reference proteome</keyword>
<dbReference type="EMBL" id="ADGH01000012">
    <property type="protein sequence ID" value="EHG24510.1"/>
    <property type="molecule type" value="Genomic_DNA"/>
</dbReference>
<accession>A0ABP2MPN9</accession>
<keyword evidence="3 6" id="KW-0378">Hydrolase</keyword>
<dbReference type="PANTHER" id="PTHR22726">
    <property type="entry name" value="METALLOENDOPEPTIDASE OMA1"/>
    <property type="match status" value="1"/>
</dbReference>
<comment type="similarity">
    <text evidence="6">Belongs to the peptidase M48 family.</text>
</comment>
<gene>
    <name evidence="9" type="ORF">HMPREF9432_01360</name>
</gene>
<evidence type="ECO:0000256" key="2">
    <source>
        <dbReference type="ARBA" id="ARBA00022723"/>
    </source>
</evidence>
<protein>
    <recommendedName>
        <fullName evidence="8">Peptidase M48 domain-containing protein</fullName>
    </recommendedName>
</protein>
<dbReference type="RefSeq" id="WP_006696617.1">
    <property type="nucleotide sequence ID" value="NZ_JH376859.1"/>
</dbReference>
<keyword evidence="1 6" id="KW-0645">Protease</keyword>
<keyword evidence="4 6" id="KW-0862">Zinc</keyword>
<keyword evidence="2" id="KW-0479">Metal-binding</keyword>
<feature type="signal peptide" evidence="7">
    <location>
        <begin position="1"/>
        <end position="23"/>
    </location>
</feature>
<dbReference type="PANTHER" id="PTHR22726:SF1">
    <property type="entry name" value="METALLOENDOPEPTIDASE OMA1, MITOCHONDRIAL"/>
    <property type="match status" value="1"/>
</dbReference>
<comment type="caution">
    <text evidence="9">The sequence shown here is derived from an EMBL/GenBank/DDBJ whole genome shotgun (WGS) entry which is preliminary data.</text>
</comment>
<sequence>MKMMKRGMTAVYRMLGISLLAAAAYPGAFGGTAEAHVVSSWEEHEIGQAAAERVEEKYEVVSDDDLLEIQRRLVVCNPGTLNRRDGMHKRWLEPIKMYHSDSPNAFMLPGGYSYMADSMVNFMNTVQNDGYINKHYLRPMNKSNIYNTSAVAFVMGHEFGHWAGKDHLESYDKQFGLNLIASFLGMGGGSMSAATAQSIGINLVDTLWERKMSLSQEYGADEWGLKFLENVPEYSTGGALMKFDRFLRLEEIRFPDGKRPKNFRNPHPQTMKRYQRTMKYIANSSNGRVKIDNGDLYVDNQLIPLDGRADVVSKERVFYVAGQIAAAIKKDMFHPRNLTFVSVPKSIDARDPARVDEMYFIAVNDAGTDYKIIDKVRYNESLSFEDNMEVVTSSKEDMGAMGVIFQVAEAYDAQKDVDRKGGARTAKGAKR</sequence>
<reference evidence="9 10" key="1">
    <citation type="submission" date="2011-08" db="EMBL/GenBank/DDBJ databases">
        <title>The Genome Sequence of Selenomonas noxia F0398.</title>
        <authorList>
            <consortium name="The Broad Institute Genome Sequencing Platform"/>
            <person name="Earl A."/>
            <person name="Ward D."/>
            <person name="Feldgarden M."/>
            <person name="Gevers D."/>
            <person name="Izard J."/>
            <person name="Ganesan A."/>
            <person name="Blanton J.M."/>
            <person name="Baranova O.V."/>
            <person name="Tanner A.C."/>
            <person name="Dewhirst F.E."/>
            <person name="Young S.K."/>
            <person name="Zeng Q."/>
            <person name="Gargeya S."/>
            <person name="Fitzgerald M."/>
            <person name="Haas B."/>
            <person name="Abouelleil A."/>
            <person name="Alvarado L."/>
            <person name="Arachchi H.M."/>
            <person name="Berlin A."/>
            <person name="Brown A."/>
            <person name="Chapman S.B."/>
            <person name="Chen Z."/>
            <person name="Dunbar C."/>
            <person name="Freedman E."/>
            <person name="Gearin G."/>
            <person name="Gellesch M."/>
            <person name="Goldberg J."/>
            <person name="Griggs A."/>
            <person name="Gujja S."/>
            <person name="Heiman D."/>
            <person name="Howarth C."/>
            <person name="Larson L."/>
            <person name="Lui A."/>
            <person name="MacDonald P.J.P."/>
            <person name="Montmayeur A."/>
            <person name="Murphy C."/>
            <person name="Neiman D."/>
            <person name="Pearson M."/>
            <person name="Priest M."/>
            <person name="Roberts A."/>
            <person name="Saif S."/>
            <person name="Shea T."/>
            <person name="Shenoy N."/>
            <person name="Sisk P."/>
            <person name="Stolte C."/>
            <person name="Sykes S."/>
            <person name="Wortman J."/>
            <person name="Nusbaum C."/>
            <person name="Birren B."/>
        </authorList>
    </citation>
    <scope>NUCLEOTIDE SEQUENCE [LARGE SCALE GENOMIC DNA]</scope>
    <source>
        <strain evidence="9 10">F0398</strain>
    </source>
</reference>
<evidence type="ECO:0000256" key="5">
    <source>
        <dbReference type="ARBA" id="ARBA00023049"/>
    </source>
</evidence>
<evidence type="ECO:0000259" key="8">
    <source>
        <dbReference type="Pfam" id="PF01435"/>
    </source>
</evidence>
<dbReference type="Pfam" id="PF01435">
    <property type="entry name" value="Peptidase_M48"/>
    <property type="match status" value="1"/>
</dbReference>
<keyword evidence="5 6" id="KW-0482">Metalloprotease</keyword>
<name>A0ABP2MPN9_9FIRM</name>
<evidence type="ECO:0000256" key="1">
    <source>
        <dbReference type="ARBA" id="ARBA00022670"/>
    </source>
</evidence>
<feature type="domain" description="Peptidase M48" evidence="8">
    <location>
        <begin position="96"/>
        <end position="276"/>
    </location>
</feature>
<dbReference type="Proteomes" id="UP000003175">
    <property type="component" value="Unassembled WGS sequence"/>
</dbReference>